<keyword evidence="2" id="KW-0472">Membrane</keyword>
<keyword evidence="2" id="KW-1133">Transmembrane helix</keyword>
<dbReference type="RefSeq" id="XP_009021559.1">
    <property type="nucleotide sequence ID" value="XM_009023311.1"/>
</dbReference>
<keyword evidence="6" id="KW-1185">Reference proteome</keyword>
<feature type="domain" description="C2H2-type" evidence="3">
    <location>
        <begin position="2"/>
        <end position="29"/>
    </location>
</feature>
<dbReference type="InterPro" id="IPR036236">
    <property type="entry name" value="Znf_C2H2_sf"/>
</dbReference>
<evidence type="ECO:0000259" key="3">
    <source>
        <dbReference type="PROSITE" id="PS50157"/>
    </source>
</evidence>
<dbReference type="Proteomes" id="UP000015101">
    <property type="component" value="Unassembled WGS sequence"/>
</dbReference>
<dbReference type="InterPro" id="IPR013087">
    <property type="entry name" value="Znf_C2H2_type"/>
</dbReference>
<dbReference type="EnsemblMetazoa" id="HelroT83103">
    <property type="protein sequence ID" value="HelroP83103"/>
    <property type="gene ID" value="HelroG83103"/>
</dbReference>
<keyword evidence="1" id="KW-0479">Metal-binding</keyword>
<name>T1G503_HELRO</name>
<dbReference type="Gene3D" id="3.30.160.60">
    <property type="entry name" value="Classic Zinc Finger"/>
    <property type="match status" value="1"/>
</dbReference>
<dbReference type="PROSITE" id="PS50157">
    <property type="entry name" value="ZINC_FINGER_C2H2_2"/>
    <property type="match status" value="1"/>
</dbReference>
<evidence type="ECO:0000313" key="6">
    <source>
        <dbReference type="Proteomes" id="UP000015101"/>
    </source>
</evidence>
<gene>
    <name evidence="5" type="primary">20216151</name>
    <name evidence="4" type="ORF">HELRODRAFT_83103</name>
</gene>
<reference evidence="6" key="1">
    <citation type="submission" date="2012-12" db="EMBL/GenBank/DDBJ databases">
        <authorList>
            <person name="Hellsten U."/>
            <person name="Grimwood J."/>
            <person name="Chapman J.A."/>
            <person name="Shapiro H."/>
            <person name="Aerts A."/>
            <person name="Otillar R.P."/>
            <person name="Terry A.Y."/>
            <person name="Boore J.L."/>
            <person name="Simakov O."/>
            <person name="Marletaz F."/>
            <person name="Cho S.-J."/>
            <person name="Edsinger-Gonzales E."/>
            <person name="Havlak P."/>
            <person name="Kuo D.-H."/>
            <person name="Larsson T."/>
            <person name="Lv J."/>
            <person name="Arendt D."/>
            <person name="Savage R."/>
            <person name="Osoegawa K."/>
            <person name="de Jong P."/>
            <person name="Lindberg D.R."/>
            <person name="Seaver E.C."/>
            <person name="Weisblat D.A."/>
            <person name="Putnam N.H."/>
            <person name="Grigoriev I.V."/>
            <person name="Rokhsar D.S."/>
        </authorList>
    </citation>
    <scope>NUCLEOTIDE SEQUENCE</scope>
</reference>
<dbReference type="SUPFAM" id="SSF57667">
    <property type="entry name" value="beta-beta-alpha zinc fingers"/>
    <property type="match status" value="1"/>
</dbReference>
<evidence type="ECO:0000313" key="5">
    <source>
        <dbReference type="EnsemblMetazoa" id="HelroP83103"/>
    </source>
</evidence>
<dbReference type="KEGG" id="hro:HELRODRAFT_83103"/>
<dbReference type="GO" id="GO:0008270">
    <property type="term" value="F:zinc ion binding"/>
    <property type="evidence" value="ECO:0007669"/>
    <property type="project" value="UniProtKB-KW"/>
</dbReference>
<evidence type="ECO:0000313" key="4">
    <source>
        <dbReference type="EMBL" id="ESO00509.1"/>
    </source>
</evidence>
<accession>T1G503</accession>
<keyword evidence="1" id="KW-0862">Zinc</keyword>
<keyword evidence="2" id="KW-0812">Transmembrane</keyword>
<dbReference type="EMBL" id="KB096945">
    <property type="protein sequence ID" value="ESO00509.1"/>
    <property type="molecule type" value="Genomic_DNA"/>
</dbReference>
<dbReference type="OrthoDB" id="6365676at2759"/>
<evidence type="ECO:0000256" key="2">
    <source>
        <dbReference type="SAM" id="Phobius"/>
    </source>
</evidence>
<dbReference type="CTD" id="20216151"/>
<dbReference type="AlphaFoldDB" id="T1G503"/>
<dbReference type="EMBL" id="AMQM01005487">
    <property type="status" value="NOT_ANNOTATED_CDS"/>
    <property type="molecule type" value="Genomic_DNA"/>
</dbReference>
<proteinExistence type="predicted"/>
<reference evidence="4 6" key="2">
    <citation type="journal article" date="2013" name="Nature">
        <title>Insights into bilaterian evolution from three spiralian genomes.</title>
        <authorList>
            <person name="Simakov O."/>
            <person name="Marletaz F."/>
            <person name="Cho S.J."/>
            <person name="Edsinger-Gonzales E."/>
            <person name="Havlak P."/>
            <person name="Hellsten U."/>
            <person name="Kuo D.H."/>
            <person name="Larsson T."/>
            <person name="Lv J."/>
            <person name="Arendt D."/>
            <person name="Savage R."/>
            <person name="Osoegawa K."/>
            <person name="de Jong P."/>
            <person name="Grimwood J."/>
            <person name="Chapman J.A."/>
            <person name="Shapiro H."/>
            <person name="Aerts A."/>
            <person name="Otillar R.P."/>
            <person name="Terry A.Y."/>
            <person name="Boore J.L."/>
            <person name="Grigoriev I.V."/>
            <person name="Lindberg D.R."/>
            <person name="Seaver E.C."/>
            <person name="Weisblat D.A."/>
            <person name="Putnam N.H."/>
            <person name="Rokhsar D.S."/>
        </authorList>
    </citation>
    <scope>NUCLEOTIDE SEQUENCE</scope>
</reference>
<protein>
    <recommendedName>
        <fullName evidence="3">C2H2-type domain-containing protein</fullName>
    </recommendedName>
</protein>
<sequence length="98" mass="11754">PYECNLCGYKARWPSEMTQHMKNHSDEKPYQCPQCSYRLCLCTTTNFFINYKLSNLNVLTFNKTAYINIYLFSLVFEFNYYFLLIVKSHTGIFFQNLN</sequence>
<dbReference type="GeneID" id="20216151"/>
<dbReference type="HOGENOM" id="CLU_2339467_0_0_1"/>
<evidence type="ECO:0000256" key="1">
    <source>
        <dbReference type="PROSITE-ProRule" id="PRU00042"/>
    </source>
</evidence>
<dbReference type="SMART" id="SM00355">
    <property type="entry name" value="ZnF_C2H2"/>
    <property type="match status" value="1"/>
</dbReference>
<keyword evidence="1" id="KW-0863">Zinc-finger</keyword>
<dbReference type="InParanoid" id="T1G503"/>
<reference evidence="5" key="3">
    <citation type="submission" date="2015-06" db="UniProtKB">
        <authorList>
            <consortium name="EnsemblMetazoa"/>
        </authorList>
    </citation>
    <scope>IDENTIFICATION</scope>
</reference>
<organism evidence="5 6">
    <name type="scientific">Helobdella robusta</name>
    <name type="common">Californian leech</name>
    <dbReference type="NCBI Taxonomy" id="6412"/>
    <lineage>
        <taxon>Eukaryota</taxon>
        <taxon>Metazoa</taxon>
        <taxon>Spiralia</taxon>
        <taxon>Lophotrochozoa</taxon>
        <taxon>Annelida</taxon>
        <taxon>Clitellata</taxon>
        <taxon>Hirudinea</taxon>
        <taxon>Rhynchobdellida</taxon>
        <taxon>Glossiphoniidae</taxon>
        <taxon>Helobdella</taxon>
    </lineage>
</organism>
<feature type="transmembrane region" description="Helical" evidence="2">
    <location>
        <begin position="65"/>
        <end position="86"/>
    </location>
</feature>